<dbReference type="EMBL" id="MN739747">
    <property type="protein sequence ID" value="QHT24603.1"/>
    <property type="molecule type" value="Genomic_DNA"/>
</dbReference>
<accession>A0A6C0E873</accession>
<reference evidence="1" key="1">
    <citation type="journal article" date="2020" name="Nature">
        <title>Giant virus diversity and host interactions through global metagenomics.</title>
        <authorList>
            <person name="Schulz F."/>
            <person name="Roux S."/>
            <person name="Paez-Espino D."/>
            <person name="Jungbluth S."/>
            <person name="Walsh D.A."/>
            <person name="Denef V.J."/>
            <person name="McMahon K.D."/>
            <person name="Konstantinidis K.T."/>
            <person name="Eloe-Fadrosh E.A."/>
            <person name="Kyrpides N.C."/>
            <person name="Woyke T."/>
        </authorList>
    </citation>
    <scope>NUCLEOTIDE SEQUENCE</scope>
    <source>
        <strain evidence="1">GVMAG-M-3300023179-150</strain>
    </source>
</reference>
<sequence>MPKKEASNEINYHQTLEGITERYLKFEKNKNKRLEREKNKKPELVYGIELLYKILEQENIKILNKIQREFKDHIDPHVDLTKILKPPYLVPEIVKHGSEKALNDF</sequence>
<dbReference type="AlphaFoldDB" id="A0A6C0E873"/>
<organism evidence="1">
    <name type="scientific">viral metagenome</name>
    <dbReference type="NCBI Taxonomy" id="1070528"/>
    <lineage>
        <taxon>unclassified sequences</taxon>
        <taxon>metagenomes</taxon>
        <taxon>organismal metagenomes</taxon>
    </lineage>
</organism>
<name>A0A6C0E873_9ZZZZ</name>
<proteinExistence type="predicted"/>
<protein>
    <submittedName>
        <fullName evidence="1">Uncharacterized protein</fullName>
    </submittedName>
</protein>
<evidence type="ECO:0000313" key="1">
    <source>
        <dbReference type="EMBL" id="QHT24603.1"/>
    </source>
</evidence>